<feature type="signal peptide" evidence="1">
    <location>
        <begin position="1"/>
        <end position="27"/>
    </location>
</feature>
<organism evidence="2 3">
    <name type="scientific">Pseudolactococcus hodotermopsidis</name>
    <dbReference type="NCBI Taxonomy" id="2709157"/>
    <lineage>
        <taxon>Bacteria</taxon>
        <taxon>Bacillati</taxon>
        <taxon>Bacillota</taxon>
        <taxon>Bacilli</taxon>
        <taxon>Lactobacillales</taxon>
        <taxon>Streptococcaceae</taxon>
        <taxon>Pseudolactococcus</taxon>
    </lineage>
</organism>
<accession>A0A6A0B9W0</accession>
<evidence type="ECO:0000256" key="1">
    <source>
        <dbReference type="SAM" id="SignalP"/>
    </source>
</evidence>
<dbReference type="EMBL" id="BLLI01000002">
    <property type="protein sequence ID" value="GFH41576.1"/>
    <property type="molecule type" value="Genomic_DNA"/>
</dbReference>
<name>A0A6A0B9W0_9LACT</name>
<evidence type="ECO:0000313" key="2">
    <source>
        <dbReference type="EMBL" id="GFH41576.1"/>
    </source>
</evidence>
<dbReference type="Proteomes" id="UP000480303">
    <property type="component" value="Unassembled WGS sequence"/>
</dbReference>
<dbReference type="PROSITE" id="PS51257">
    <property type="entry name" value="PROKAR_LIPOPROTEIN"/>
    <property type="match status" value="1"/>
</dbReference>
<keyword evidence="1" id="KW-0732">Signal</keyword>
<gene>
    <name evidence="2" type="ORF">Hs30E_01270</name>
</gene>
<dbReference type="RefSeq" id="WP_172207179.1">
    <property type="nucleotide sequence ID" value="NZ_BLLI01000002.1"/>
</dbReference>
<keyword evidence="3" id="KW-1185">Reference proteome</keyword>
<dbReference type="AlphaFoldDB" id="A0A6A0B9W0"/>
<reference evidence="2 3" key="1">
    <citation type="submission" date="2020-02" db="EMBL/GenBank/DDBJ databases">
        <title>Draft genome sequence of Lactococcus sp. Hs30E4-3.</title>
        <authorList>
            <person name="Noda S."/>
            <person name="Yuki M."/>
            <person name="Ohkuma M."/>
        </authorList>
    </citation>
    <scope>NUCLEOTIDE SEQUENCE [LARGE SCALE GENOMIC DNA]</scope>
    <source>
        <strain evidence="2 3">Hs30E4-3</strain>
    </source>
</reference>
<proteinExistence type="predicted"/>
<evidence type="ECO:0000313" key="3">
    <source>
        <dbReference type="Proteomes" id="UP000480303"/>
    </source>
</evidence>
<comment type="caution">
    <text evidence="2">The sequence shown here is derived from an EMBL/GenBank/DDBJ whole genome shotgun (WGS) entry which is preliminary data.</text>
</comment>
<evidence type="ECO:0008006" key="4">
    <source>
        <dbReference type="Google" id="ProtNLM"/>
    </source>
</evidence>
<sequence>MKTRTRDFSKKLGLVFIALFAALTLVACGFSESDATDYVKSSLDAFTKGDLKEYAKITNQTEKAAQTEYDEGINSILTTFDTTGGLSDSRKEEFRSIIIDVVKLSKYDVMSAEKTDKGFSVKVKIKPFTGLETLEDEMMKKLTPEAIAESGVNVEDNAAMLDWVTGIIVDLIKESIANPEYGNAKEMTVEVIKKDKQYNLSNSDMEKLIAAMLVNK</sequence>
<feature type="chain" id="PRO_5038764928" description="DUF5105 domain-containing protein" evidence="1">
    <location>
        <begin position="28"/>
        <end position="216"/>
    </location>
</feature>
<protein>
    <recommendedName>
        <fullName evidence="4">DUF5105 domain-containing protein</fullName>
    </recommendedName>
</protein>